<dbReference type="GO" id="GO:0003723">
    <property type="term" value="F:RNA binding"/>
    <property type="evidence" value="ECO:0007669"/>
    <property type="project" value="InterPro"/>
</dbReference>
<keyword evidence="3" id="KW-0732">Signal</keyword>
<protein>
    <recommendedName>
        <fullName evidence="4">S5 DRBM domain-containing protein</fullName>
    </recommendedName>
</protein>
<keyword evidence="2" id="KW-0472">Membrane</keyword>
<dbReference type="RefSeq" id="XP_031889975.1">
    <property type="nucleotide sequence ID" value="XM_032030277.1"/>
</dbReference>
<dbReference type="EMBL" id="ANPB02000007">
    <property type="protein sequence ID" value="KAF4479965.1"/>
    <property type="molecule type" value="Genomic_DNA"/>
</dbReference>
<keyword evidence="1" id="KW-0689">Ribosomal protein</keyword>
<dbReference type="GO" id="GO:0006412">
    <property type="term" value="P:translation"/>
    <property type="evidence" value="ECO:0007669"/>
    <property type="project" value="InterPro"/>
</dbReference>
<reference evidence="5 6" key="1">
    <citation type="submission" date="2012-08" db="EMBL/GenBank/DDBJ databases">
        <authorList>
            <person name="Gan P.H.P."/>
            <person name="Ikeda K."/>
            <person name="Irieda H."/>
            <person name="Narusaka M."/>
            <person name="O'Connell R.J."/>
            <person name="Narusaka Y."/>
            <person name="Takano Y."/>
            <person name="Kubo Y."/>
            <person name="Shirasu K."/>
        </authorList>
    </citation>
    <scope>NUCLEOTIDE SEQUENCE [LARGE SCALE GENOMIC DNA]</scope>
    <source>
        <strain evidence="5 6">Nara gc5</strain>
    </source>
</reference>
<dbReference type="InterPro" id="IPR013810">
    <property type="entry name" value="Ribosomal_uS5_N"/>
</dbReference>
<proteinExistence type="predicted"/>
<evidence type="ECO:0000256" key="3">
    <source>
        <dbReference type="SAM" id="SignalP"/>
    </source>
</evidence>
<feature type="chain" id="PRO_5029452107" description="S5 DRBM domain-containing protein" evidence="3">
    <location>
        <begin position="23"/>
        <end position="193"/>
    </location>
</feature>
<keyword evidence="1" id="KW-0687">Ribonucleoprotein</keyword>
<feature type="signal peptide" evidence="3">
    <location>
        <begin position="1"/>
        <end position="22"/>
    </location>
</feature>
<dbReference type="GO" id="GO:1990904">
    <property type="term" value="C:ribonucleoprotein complex"/>
    <property type="evidence" value="ECO:0007669"/>
    <property type="project" value="UniProtKB-UniRule"/>
</dbReference>
<dbReference type="AlphaFoldDB" id="A0A7J6IST2"/>
<comment type="caution">
    <text evidence="5">The sequence shown here is derived from an EMBL/GenBank/DDBJ whole genome shotgun (WGS) entry which is preliminary data.</text>
</comment>
<dbReference type="InParanoid" id="A0A7J6IST2"/>
<sequence length="193" mass="19713">MQTNTMMISLVATLLCIPSAMASLPIIPALVAAAVVGGGASSGITAGVVSGVVSGAVGVGIGCATKSGCKRQEDAIHYARNMAHEVAAEVAAEMKKRQDGPGAAPVGVPQHNWDDCYNEALGSHITITGPIGDNHIRAEGVPHTCMTLATVIGGTAGQAIPIPCGSNCMEWTNMTPEFYENVRGMLNSQVLNA</sequence>
<reference evidence="5 6" key="2">
    <citation type="submission" date="2020-04" db="EMBL/GenBank/DDBJ databases">
        <title>Genome sequencing and assembly of multiple isolates from the Colletotrichum gloeosporioides species complex.</title>
        <authorList>
            <person name="Gan P."/>
            <person name="Shirasu K."/>
        </authorList>
    </citation>
    <scope>NUCLEOTIDE SEQUENCE [LARGE SCALE GENOMIC DNA]</scope>
    <source>
        <strain evidence="5 6">Nara gc5</strain>
    </source>
</reference>
<evidence type="ECO:0000256" key="2">
    <source>
        <dbReference type="SAM" id="Phobius"/>
    </source>
</evidence>
<dbReference type="OrthoDB" id="4161406at2759"/>
<keyword evidence="2" id="KW-0812">Transmembrane</keyword>
<feature type="transmembrane region" description="Helical" evidence="2">
    <location>
        <begin position="43"/>
        <end position="64"/>
    </location>
</feature>
<dbReference type="GO" id="GO:0003735">
    <property type="term" value="F:structural constituent of ribosome"/>
    <property type="evidence" value="ECO:0007669"/>
    <property type="project" value="UniProtKB-UniRule"/>
</dbReference>
<dbReference type="PROSITE" id="PS50881">
    <property type="entry name" value="S5_DSRBD"/>
    <property type="match status" value="1"/>
</dbReference>
<dbReference type="Proteomes" id="UP000011096">
    <property type="component" value="Unassembled WGS sequence"/>
</dbReference>
<evidence type="ECO:0000313" key="5">
    <source>
        <dbReference type="EMBL" id="KAF4479965.1"/>
    </source>
</evidence>
<name>A0A7J6IST2_COLFN</name>
<dbReference type="GeneID" id="43614347"/>
<organism evidence="5 6">
    <name type="scientific">Colletotrichum fructicola (strain Nara gc5)</name>
    <name type="common">Anthracnose fungus</name>
    <name type="synonym">Colletotrichum gloeosporioides (strain Nara gc5)</name>
    <dbReference type="NCBI Taxonomy" id="1213859"/>
    <lineage>
        <taxon>Eukaryota</taxon>
        <taxon>Fungi</taxon>
        <taxon>Dikarya</taxon>
        <taxon>Ascomycota</taxon>
        <taxon>Pezizomycotina</taxon>
        <taxon>Sordariomycetes</taxon>
        <taxon>Hypocreomycetidae</taxon>
        <taxon>Glomerellales</taxon>
        <taxon>Glomerellaceae</taxon>
        <taxon>Colletotrichum</taxon>
        <taxon>Colletotrichum gloeosporioides species complex</taxon>
    </lineage>
</organism>
<evidence type="ECO:0000313" key="6">
    <source>
        <dbReference type="Proteomes" id="UP000011096"/>
    </source>
</evidence>
<feature type="domain" description="S5 DRBM" evidence="4">
    <location>
        <begin position="22"/>
        <end position="90"/>
    </location>
</feature>
<accession>A0A7J6IST2</accession>
<evidence type="ECO:0000259" key="4">
    <source>
        <dbReference type="PROSITE" id="PS50881"/>
    </source>
</evidence>
<evidence type="ECO:0000256" key="1">
    <source>
        <dbReference type="PROSITE-ProRule" id="PRU00268"/>
    </source>
</evidence>
<gene>
    <name evidence="5" type="ORF">CGGC5_v012601</name>
</gene>
<keyword evidence="6" id="KW-1185">Reference proteome</keyword>
<dbReference type="GO" id="GO:0005840">
    <property type="term" value="C:ribosome"/>
    <property type="evidence" value="ECO:0007669"/>
    <property type="project" value="UniProtKB-KW"/>
</dbReference>
<keyword evidence="2" id="KW-1133">Transmembrane helix</keyword>